<dbReference type="Proteomes" id="UP000663760">
    <property type="component" value="Chromosome 14"/>
</dbReference>
<dbReference type="AlphaFoldDB" id="A0A7I8LEE6"/>
<evidence type="ECO:0000313" key="2">
    <source>
        <dbReference type="Proteomes" id="UP000663760"/>
    </source>
</evidence>
<accession>A0A7I8LEE6</accession>
<organism evidence="1 2">
    <name type="scientific">Spirodela intermedia</name>
    <name type="common">Intermediate duckweed</name>
    <dbReference type="NCBI Taxonomy" id="51605"/>
    <lineage>
        <taxon>Eukaryota</taxon>
        <taxon>Viridiplantae</taxon>
        <taxon>Streptophyta</taxon>
        <taxon>Embryophyta</taxon>
        <taxon>Tracheophyta</taxon>
        <taxon>Spermatophyta</taxon>
        <taxon>Magnoliopsida</taxon>
        <taxon>Liliopsida</taxon>
        <taxon>Araceae</taxon>
        <taxon>Lemnoideae</taxon>
        <taxon>Spirodela</taxon>
    </lineage>
</organism>
<dbReference type="PANTHER" id="PTHR11439:SF463">
    <property type="entry name" value="REVERSE TRANSCRIPTASE TY1_COPIA-TYPE DOMAIN-CONTAINING PROTEIN"/>
    <property type="match status" value="1"/>
</dbReference>
<gene>
    <name evidence="1" type="ORF">SI8410_14018343</name>
</gene>
<dbReference type="PANTHER" id="PTHR11439">
    <property type="entry name" value="GAG-POL-RELATED RETROTRANSPOSON"/>
    <property type="match status" value="1"/>
</dbReference>
<sequence length="103" mass="11510">MDQNLKLGNVEDAAVGKEMYQCLVGRLIYLSHTQLDIAYEVCAISHFMHMPYYLKGTPRKNISVQKNGGLLLEAHTYPNYARSVVDGRSTSGYCTFLCGSLVM</sequence>
<dbReference type="OrthoDB" id="851134at2759"/>
<protein>
    <submittedName>
        <fullName evidence="1">Uncharacterized protein</fullName>
    </submittedName>
</protein>
<dbReference type="EMBL" id="LR746277">
    <property type="protein sequence ID" value="CAA7407665.1"/>
    <property type="molecule type" value="Genomic_DNA"/>
</dbReference>
<name>A0A7I8LEE6_SPIIN</name>
<proteinExistence type="predicted"/>
<keyword evidence="2" id="KW-1185">Reference proteome</keyword>
<evidence type="ECO:0000313" key="1">
    <source>
        <dbReference type="EMBL" id="CAA7407665.1"/>
    </source>
</evidence>
<reference evidence="1" key="1">
    <citation type="submission" date="2020-02" db="EMBL/GenBank/DDBJ databases">
        <authorList>
            <person name="Scholz U."/>
            <person name="Mascher M."/>
            <person name="Fiebig A."/>
        </authorList>
    </citation>
    <scope>NUCLEOTIDE SEQUENCE</scope>
</reference>